<keyword evidence="2" id="KW-0238">DNA-binding</keyword>
<dbReference type="PROSITE" id="PS01124">
    <property type="entry name" value="HTH_ARAC_FAMILY_2"/>
    <property type="match status" value="1"/>
</dbReference>
<dbReference type="InterPro" id="IPR014710">
    <property type="entry name" value="RmlC-like_jellyroll"/>
</dbReference>
<evidence type="ECO:0000256" key="2">
    <source>
        <dbReference type="ARBA" id="ARBA00023125"/>
    </source>
</evidence>
<dbReference type="Pfam" id="PF12833">
    <property type="entry name" value="HTH_18"/>
    <property type="match status" value="1"/>
</dbReference>
<feature type="domain" description="HTH araC/xylS-type" evidence="4">
    <location>
        <begin position="192"/>
        <end position="290"/>
    </location>
</feature>
<dbReference type="InterPro" id="IPR018060">
    <property type="entry name" value="HTH_AraC"/>
</dbReference>
<name>A0ABW0QYR7_9BACL</name>
<dbReference type="Gene3D" id="1.10.10.60">
    <property type="entry name" value="Homeodomain-like"/>
    <property type="match status" value="2"/>
</dbReference>
<organism evidence="5 6">
    <name type="scientific">Cohnella yongneupensis</name>
    <dbReference type="NCBI Taxonomy" id="425006"/>
    <lineage>
        <taxon>Bacteria</taxon>
        <taxon>Bacillati</taxon>
        <taxon>Bacillota</taxon>
        <taxon>Bacilli</taxon>
        <taxon>Bacillales</taxon>
        <taxon>Paenibacillaceae</taxon>
        <taxon>Cohnella</taxon>
    </lineage>
</organism>
<evidence type="ECO:0000256" key="1">
    <source>
        <dbReference type="ARBA" id="ARBA00023015"/>
    </source>
</evidence>
<dbReference type="PANTHER" id="PTHR46796">
    <property type="entry name" value="HTH-TYPE TRANSCRIPTIONAL ACTIVATOR RHAS-RELATED"/>
    <property type="match status" value="1"/>
</dbReference>
<proteinExistence type="predicted"/>
<keyword evidence="3" id="KW-0804">Transcription</keyword>
<dbReference type="InterPro" id="IPR009057">
    <property type="entry name" value="Homeodomain-like_sf"/>
</dbReference>
<dbReference type="Proteomes" id="UP001596108">
    <property type="component" value="Unassembled WGS sequence"/>
</dbReference>
<gene>
    <name evidence="5" type="ORF">ACFPQ4_04665</name>
</gene>
<dbReference type="InterPro" id="IPR050204">
    <property type="entry name" value="AraC_XylS_family_regulators"/>
</dbReference>
<dbReference type="SUPFAM" id="SSF46689">
    <property type="entry name" value="Homeodomain-like"/>
    <property type="match status" value="2"/>
</dbReference>
<dbReference type="SMART" id="SM00342">
    <property type="entry name" value="HTH_ARAC"/>
    <property type="match status" value="1"/>
</dbReference>
<accession>A0ABW0QYR7</accession>
<evidence type="ECO:0000313" key="6">
    <source>
        <dbReference type="Proteomes" id="UP001596108"/>
    </source>
</evidence>
<dbReference type="Pfam" id="PF02311">
    <property type="entry name" value="AraC_binding"/>
    <property type="match status" value="1"/>
</dbReference>
<protein>
    <submittedName>
        <fullName evidence="5">Helix-turn-helix domain-containing protein</fullName>
    </submittedName>
</protein>
<dbReference type="RefSeq" id="WP_378110608.1">
    <property type="nucleotide sequence ID" value="NZ_JBHSNC010000012.1"/>
</dbReference>
<evidence type="ECO:0000259" key="4">
    <source>
        <dbReference type="PROSITE" id="PS01124"/>
    </source>
</evidence>
<dbReference type="PANTHER" id="PTHR46796:SF6">
    <property type="entry name" value="ARAC SUBFAMILY"/>
    <property type="match status" value="1"/>
</dbReference>
<dbReference type="InterPro" id="IPR003313">
    <property type="entry name" value="AraC-bd"/>
</dbReference>
<dbReference type="EMBL" id="JBHSNC010000012">
    <property type="protein sequence ID" value="MFC5528747.1"/>
    <property type="molecule type" value="Genomic_DNA"/>
</dbReference>
<comment type="caution">
    <text evidence="5">The sequence shown here is derived from an EMBL/GenBank/DDBJ whole genome shotgun (WGS) entry which is preliminary data.</text>
</comment>
<reference evidence="6" key="1">
    <citation type="journal article" date="2019" name="Int. J. Syst. Evol. Microbiol.">
        <title>The Global Catalogue of Microorganisms (GCM) 10K type strain sequencing project: providing services to taxonomists for standard genome sequencing and annotation.</title>
        <authorList>
            <consortium name="The Broad Institute Genomics Platform"/>
            <consortium name="The Broad Institute Genome Sequencing Center for Infectious Disease"/>
            <person name="Wu L."/>
            <person name="Ma J."/>
        </authorList>
    </citation>
    <scope>NUCLEOTIDE SEQUENCE [LARGE SCALE GENOMIC DNA]</scope>
    <source>
        <strain evidence="6">CGMCC 1.18578</strain>
    </source>
</reference>
<dbReference type="Gene3D" id="2.60.120.10">
    <property type="entry name" value="Jelly Rolls"/>
    <property type="match status" value="1"/>
</dbReference>
<dbReference type="InterPro" id="IPR037923">
    <property type="entry name" value="HTH-like"/>
</dbReference>
<sequence>MLDLSELQRTQPILPYIRECDYAIRLPYYFPYRKLLDYLIIYVQEGTLIVHADNQEHRFTSGDFCLLQPGTIHDLHGLTNTITPYAHLDFFYQSDRELSFPTRAGQTDVTAYQQYMQPKLNDLSGVRIPIALKPKEPVLFRDRLLEMMKNWRDPSPLRKLESQCLAMELVCSIIRDHSKDDNLSSSSVQSFNWITSYFSFRLSEPLSIQDMAGRANLSPSRFRELFKQEFGIPPHQYLLNLRIQHAQELLATTELSQDKIAVYCGFADVHHFSKMFRKRVGRSPGSYRSEVRP</sequence>
<evidence type="ECO:0000313" key="5">
    <source>
        <dbReference type="EMBL" id="MFC5528747.1"/>
    </source>
</evidence>
<evidence type="ECO:0000256" key="3">
    <source>
        <dbReference type="ARBA" id="ARBA00023163"/>
    </source>
</evidence>
<keyword evidence="1" id="KW-0805">Transcription regulation</keyword>
<dbReference type="SUPFAM" id="SSF51215">
    <property type="entry name" value="Regulatory protein AraC"/>
    <property type="match status" value="1"/>
</dbReference>
<keyword evidence="6" id="KW-1185">Reference proteome</keyword>